<name>A0A1X2GRL9_9FUNG</name>
<dbReference type="PANTHER" id="PTHR13130:SF4">
    <property type="entry name" value="MEDIATOR OF RNA POLYMERASE II TRANSCRIPTION SUBUNIT 27"/>
    <property type="match status" value="1"/>
</dbReference>
<dbReference type="OrthoDB" id="1868004at2759"/>
<organism evidence="6 7">
    <name type="scientific">Hesseltinella vesiculosa</name>
    <dbReference type="NCBI Taxonomy" id="101127"/>
    <lineage>
        <taxon>Eukaryota</taxon>
        <taxon>Fungi</taxon>
        <taxon>Fungi incertae sedis</taxon>
        <taxon>Mucoromycota</taxon>
        <taxon>Mucoromycotina</taxon>
        <taxon>Mucoromycetes</taxon>
        <taxon>Mucorales</taxon>
        <taxon>Cunninghamellaceae</taxon>
        <taxon>Hesseltinella</taxon>
    </lineage>
</organism>
<dbReference type="EMBL" id="MCGT01000005">
    <property type="protein sequence ID" value="ORX59642.1"/>
    <property type="molecule type" value="Genomic_DNA"/>
</dbReference>
<evidence type="ECO:0000256" key="4">
    <source>
        <dbReference type="ARBA" id="ARBA00023163"/>
    </source>
</evidence>
<evidence type="ECO:0000256" key="1">
    <source>
        <dbReference type="ARBA" id="ARBA00004123"/>
    </source>
</evidence>
<dbReference type="PANTHER" id="PTHR13130">
    <property type="entry name" value="34 KDA TRANSCRIPTIONAL CO-ACTIVATOR-RELATED"/>
    <property type="match status" value="1"/>
</dbReference>
<dbReference type="Proteomes" id="UP000242146">
    <property type="component" value="Unassembled WGS sequence"/>
</dbReference>
<evidence type="ECO:0008006" key="8">
    <source>
        <dbReference type="Google" id="ProtNLM"/>
    </source>
</evidence>
<evidence type="ECO:0000256" key="2">
    <source>
        <dbReference type="ARBA" id="ARBA00008048"/>
    </source>
</evidence>
<keyword evidence="5" id="KW-0539">Nucleus</keyword>
<keyword evidence="4" id="KW-0804">Transcription</keyword>
<evidence type="ECO:0000313" key="7">
    <source>
        <dbReference type="Proteomes" id="UP000242146"/>
    </source>
</evidence>
<dbReference type="GO" id="GO:0016592">
    <property type="term" value="C:mediator complex"/>
    <property type="evidence" value="ECO:0007669"/>
    <property type="project" value="InterPro"/>
</dbReference>
<keyword evidence="3" id="KW-0805">Transcription regulation</keyword>
<dbReference type="AlphaFoldDB" id="A0A1X2GRL9"/>
<keyword evidence="7" id="KW-1185">Reference proteome</keyword>
<gene>
    <name evidence="6" type="ORF">DM01DRAFT_1371507</name>
</gene>
<evidence type="ECO:0000313" key="6">
    <source>
        <dbReference type="EMBL" id="ORX59642.1"/>
    </source>
</evidence>
<reference evidence="6 7" key="1">
    <citation type="submission" date="2016-07" db="EMBL/GenBank/DDBJ databases">
        <title>Pervasive Adenine N6-methylation of Active Genes in Fungi.</title>
        <authorList>
            <consortium name="DOE Joint Genome Institute"/>
            <person name="Mondo S.J."/>
            <person name="Dannebaum R.O."/>
            <person name="Kuo R.C."/>
            <person name="Labutti K."/>
            <person name="Haridas S."/>
            <person name="Kuo A."/>
            <person name="Salamov A."/>
            <person name="Ahrendt S.R."/>
            <person name="Lipzen A."/>
            <person name="Sullivan W."/>
            <person name="Andreopoulos W.B."/>
            <person name="Clum A."/>
            <person name="Lindquist E."/>
            <person name="Daum C."/>
            <person name="Ramamoorthy G.K."/>
            <person name="Gryganskyi A."/>
            <person name="Culley D."/>
            <person name="Magnuson J.K."/>
            <person name="James T.Y."/>
            <person name="O'Malley M.A."/>
            <person name="Stajich J.E."/>
            <person name="Spatafora J.W."/>
            <person name="Visel A."/>
            <person name="Grigoriev I.V."/>
        </authorList>
    </citation>
    <scope>NUCLEOTIDE SEQUENCE [LARGE SCALE GENOMIC DNA]</scope>
    <source>
        <strain evidence="6 7">NRRL 3301</strain>
    </source>
</reference>
<sequence>MTTAKSQQELEQAISHVDHTLSTFVKIVESNPQQPSYIHQFSDGLNKIKRELNRLSGESESLKGVLEYTHVLAQQNNFDWPAIKEQKPVARQDTSEATFITSVLQQWLASEKLKSIPVQHRLVQPEQKITNGSVCSLELTVRNILTATIDFEHHEPSDSLIIHRYDIKHPKEQKPYWQDSSYNVFQKIHTVASRALDDLTRFAAREALVNVLDWLTSYHQLYQEPCARCQKRLQFDSPQFKYLPPVVRTWDQTIGTAYHLKCFQE</sequence>
<dbReference type="GO" id="GO:0003713">
    <property type="term" value="F:transcription coactivator activity"/>
    <property type="evidence" value="ECO:0007669"/>
    <property type="project" value="TreeGrafter"/>
</dbReference>
<accession>A0A1X2GRL9</accession>
<evidence type="ECO:0000256" key="3">
    <source>
        <dbReference type="ARBA" id="ARBA00023015"/>
    </source>
</evidence>
<dbReference type="GO" id="GO:0006357">
    <property type="term" value="P:regulation of transcription by RNA polymerase II"/>
    <property type="evidence" value="ECO:0007669"/>
    <property type="project" value="TreeGrafter"/>
</dbReference>
<dbReference type="InterPro" id="IPR021627">
    <property type="entry name" value="Mediator_Med27"/>
</dbReference>
<comment type="caution">
    <text evidence="6">The sequence shown here is derived from an EMBL/GenBank/DDBJ whole genome shotgun (WGS) entry which is preliminary data.</text>
</comment>
<comment type="subcellular location">
    <subcellularLocation>
        <location evidence="1">Nucleus</location>
    </subcellularLocation>
</comment>
<evidence type="ECO:0000256" key="5">
    <source>
        <dbReference type="ARBA" id="ARBA00023242"/>
    </source>
</evidence>
<dbReference type="Pfam" id="PF11571">
    <property type="entry name" value="Med27"/>
    <property type="match status" value="1"/>
</dbReference>
<protein>
    <recommendedName>
        <fullName evidence="8">Mediator of RNA polymerase II transcription subunit 27</fullName>
    </recommendedName>
</protein>
<comment type="similarity">
    <text evidence="2">Belongs to the Mediator complex subunit 27 family.</text>
</comment>
<proteinExistence type="inferred from homology"/>